<dbReference type="InterPro" id="IPR020043">
    <property type="entry name" value="Deacetylase_Atu3266-like"/>
</dbReference>
<comment type="caution">
    <text evidence="1">The sequence shown here is derived from an EMBL/GenBank/DDBJ whole genome shotgun (WGS) entry which is preliminary data.</text>
</comment>
<dbReference type="EMBL" id="JADHEI010000028">
    <property type="protein sequence ID" value="MBF2734982.1"/>
    <property type="molecule type" value="Genomic_DNA"/>
</dbReference>
<dbReference type="Proteomes" id="UP000604381">
    <property type="component" value="Unassembled WGS sequence"/>
</dbReference>
<evidence type="ECO:0000313" key="2">
    <source>
        <dbReference type="Proteomes" id="UP000604381"/>
    </source>
</evidence>
<dbReference type="GO" id="GO:0019213">
    <property type="term" value="F:deacetylase activity"/>
    <property type="evidence" value="ECO:0007669"/>
    <property type="project" value="InterPro"/>
</dbReference>
<feature type="non-terminal residue" evidence="1">
    <location>
        <position position="1"/>
    </location>
</feature>
<dbReference type="PANTHER" id="PTHR42717">
    <property type="entry name" value="DIHYDROOROTASE-RELATED"/>
    <property type="match status" value="1"/>
</dbReference>
<dbReference type="PANTHER" id="PTHR42717:SF1">
    <property type="entry name" value="IMIDAZOLONEPROPIONASE AND RELATED AMIDOHYDROLASES"/>
    <property type="match status" value="1"/>
</dbReference>
<evidence type="ECO:0000313" key="1">
    <source>
        <dbReference type="EMBL" id="MBF2734982.1"/>
    </source>
</evidence>
<accession>A0A930UEJ8</accession>
<reference evidence="1" key="1">
    <citation type="submission" date="2020-10" db="EMBL/GenBank/DDBJ databases">
        <title>An improved Amphimedon queenslandica hologenome assembly reveals how three proteobacterial symbionts can extend the metabolic phenotypic of their marine sponge host.</title>
        <authorList>
            <person name="Degnan B."/>
            <person name="Degnan S."/>
            <person name="Xiang X."/>
        </authorList>
    </citation>
    <scope>NUCLEOTIDE SEQUENCE</scope>
    <source>
        <strain evidence="1">AqS2</strain>
    </source>
</reference>
<organism evidence="1 2">
    <name type="scientific">Candidatus Amphirhobacter heronislandensis</name>
    <dbReference type="NCBI Taxonomy" id="1732024"/>
    <lineage>
        <taxon>Bacteria</taxon>
        <taxon>Pseudomonadati</taxon>
        <taxon>Pseudomonadota</taxon>
        <taxon>Gammaproteobacteria</taxon>
        <taxon>Candidatus Tethybacterales</taxon>
        <taxon>Candidatus Tethybacteraceae</taxon>
        <taxon>Candidatus Amphirhobacter</taxon>
    </lineage>
</organism>
<dbReference type="InterPro" id="IPR011059">
    <property type="entry name" value="Metal-dep_hydrolase_composite"/>
</dbReference>
<proteinExistence type="predicted"/>
<dbReference type="InterPro" id="IPR032466">
    <property type="entry name" value="Metal_Hydrolase"/>
</dbReference>
<dbReference type="Gene3D" id="3.20.20.140">
    <property type="entry name" value="Metal-dependent hydrolases"/>
    <property type="match status" value="1"/>
</dbReference>
<gene>
    <name evidence="1" type="ORF">ISN26_02670</name>
</gene>
<sequence>IHVGADGLVKAEPEAGAKDIDCGGAWLSPGWTDLHVHVWHGGTDISVRAADVGRATGVTAFVDAGSAGEGSFAGLREYVLDRCEETVRAFVNISSIGLVCCNRIPELLDARFIDVGRTMAVIEANRDVVCGVKIRASGVIVGSWGAGPVRIAKRVAQMAGLPLMAHIGEPPPVPDEVLDVLEPGDVVTHCFNGKPGGSLTDAPAVFALAKEAAARGILMDVGHGAASFDFDAARRAIDGGLRPYSISTDLHRENIDGPVHDMATTMAKLHAVGLDFEECVAAAAARPRDFLGLEAGAAPGARADYTVFDCVDCDLEVRDSMGKKLRLRRMFEPRVPN</sequence>
<dbReference type="Gene3D" id="2.30.40.10">
    <property type="entry name" value="Urease, subunit C, domain 1"/>
    <property type="match status" value="1"/>
</dbReference>
<protein>
    <submittedName>
        <fullName evidence="1">Amidohydrolase/deacetylase family metallohydrolase</fullName>
    </submittedName>
</protein>
<name>A0A930UEJ8_9GAMM</name>
<dbReference type="SUPFAM" id="SSF51556">
    <property type="entry name" value="Metallo-dependent hydrolases"/>
    <property type="match status" value="1"/>
</dbReference>
<dbReference type="AlphaFoldDB" id="A0A930UEJ8"/>
<keyword evidence="2" id="KW-1185">Reference proteome</keyword>
<dbReference type="GO" id="GO:0016810">
    <property type="term" value="F:hydrolase activity, acting on carbon-nitrogen (but not peptide) bonds"/>
    <property type="evidence" value="ECO:0007669"/>
    <property type="project" value="InterPro"/>
</dbReference>